<organism evidence="3 4">
    <name type="scientific">Thalassotalea piscium</name>
    <dbReference type="NCBI Taxonomy" id="1230533"/>
    <lineage>
        <taxon>Bacteria</taxon>
        <taxon>Pseudomonadati</taxon>
        <taxon>Pseudomonadota</taxon>
        <taxon>Gammaproteobacteria</taxon>
        <taxon>Alteromonadales</taxon>
        <taxon>Colwelliaceae</taxon>
        <taxon>Thalassotalea</taxon>
    </lineage>
</organism>
<dbReference type="SUPFAM" id="SSF52833">
    <property type="entry name" value="Thioredoxin-like"/>
    <property type="match status" value="1"/>
</dbReference>
<sequence>MLTLFTHFNAVCGQKVQLMLDELSLAYTVYPVNLRDSEQHSAWFLKLNPNGQVPVLLDGDLPICESTEICTYLDSKFNNRTHFSDLEHQSDTAKEWLHFIDHEIHTACSLLSWCIAIRPEMLKKTELQIKQHLNAIPCEKQQHDRTKALKLGLNLPELSSALSTFKVLLTKMARLLAQNNYILSDNVSILDIVTLPYIERLTLLSFTPMWQEYPEICQWHQRMTKLKGYQICFHESYPPGFKQRWLGYGEIAKEKLLNLKRS</sequence>
<comment type="caution">
    <text evidence="3">The sequence shown here is derived from an EMBL/GenBank/DDBJ whole genome shotgun (WGS) entry which is preliminary data.</text>
</comment>
<accession>A0A7X0NF03</accession>
<feature type="domain" description="GST N-terminal" evidence="1">
    <location>
        <begin position="1"/>
        <end position="81"/>
    </location>
</feature>
<dbReference type="PANTHER" id="PTHR44051:SF8">
    <property type="entry name" value="GLUTATHIONE S-TRANSFERASE GSTA"/>
    <property type="match status" value="1"/>
</dbReference>
<evidence type="ECO:0000259" key="1">
    <source>
        <dbReference type="PROSITE" id="PS50404"/>
    </source>
</evidence>
<dbReference type="EC" id="2.5.1.18" evidence="3"/>
<dbReference type="PANTHER" id="PTHR44051">
    <property type="entry name" value="GLUTATHIONE S-TRANSFERASE-RELATED"/>
    <property type="match status" value="1"/>
</dbReference>
<dbReference type="Pfam" id="PF13409">
    <property type="entry name" value="GST_N_2"/>
    <property type="match status" value="1"/>
</dbReference>
<dbReference type="SFLD" id="SFLDG00358">
    <property type="entry name" value="Main_(cytGST)"/>
    <property type="match status" value="1"/>
</dbReference>
<proteinExistence type="predicted"/>
<dbReference type="InterPro" id="IPR040079">
    <property type="entry name" value="Glutathione_S-Trfase"/>
</dbReference>
<dbReference type="Gene3D" id="1.20.1050.130">
    <property type="match status" value="1"/>
</dbReference>
<keyword evidence="4" id="KW-1185">Reference proteome</keyword>
<dbReference type="GO" id="GO:0004364">
    <property type="term" value="F:glutathione transferase activity"/>
    <property type="evidence" value="ECO:0007669"/>
    <property type="project" value="UniProtKB-EC"/>
</dbReference>
<dbReference type="PROSITE" id="PS50404">
    <property type="entry name" value="GST_NTER"/>
    <property type="match status" value="1"/>
</dbReference>
<dbReference type="EMBL" id="JACHHU010000003">
    <property type="protein sequence ID" value="MBB6542231.1"/>
    <property type="molecule type" value="Genomic_DNA"/>
</dbReference>
<dbReference type="RefSeq" id="WP_184422629.1">
    <property type="nucleotide sequence ID" value="NZ_AP027362.1"/>
</dbReference>
<dbReference type="InterPro" id="IPR036249">
    <property type="entry name" value="Thioredoxin-like_sf"/>
</dbReference>
<dbReference type="AlphaFoldDB" id="A0A7X0NF03"/>
<dbReference type="Proteomes" id="UP000537141">
    <property type="component" value="Unassembled WGS sequence"/>
</dbReference>
<feature type="domain" description="GST C-terminal" evidence="2">
    <location>
        <begin position="86"/>
        <end position="248"/>
    </location>
</feature>
<keyword evidence="3" id="KW-0808">Transferase</keyword>
<evidence type="ECO:0000313" key="4">
    <source>
        <dbReference type="Proteomes" id="UP000537141"/>
    </source>
</evidence>
<gene>
    <name evidence="3" type="ORF">HNQ55_000709</name>
</gene>
<dbReference type="InterPro" id="IPR004046">
    <property type="entry name" value="GST_C"/>
</dbReference>
<protein>
    <submittedName>
        <fullName evidence="3">Glutathione S-transferase</fullName>
        <ecNumber evidence="3">2.5.1.18</ecNumber>
    </submittedName>
</protein>
<dbReference type="InterPro" id="IPR004045">
    <property type="entry name" value="Glutathione_S-Trfase_N"/>
</dbReference>
<evidence type="ECO:0000313" key="3">
    <source>
        <dbReference type="EMBL" id="MBB6542231.1"/>
    </source>
</evidence>
<dbReference type="SUPFAM" id="SSF47616">
    <property type="entry name" value="GST C-terminal domain-like"/>
    <property type="match status" value="1"/>
</dbReference>
<evidence type="ECO:0000259" key="2">
    <source>
        <dbReference type="PROSITE" id="PS50405"/>
    </source>
</evidence>
<dbReference type="PROSITE" id="PS50405">
    <property type="entry name" value="GST_CTER"/>
    <property type="match status" value="1"/>
</dbReference>
<dbReference type="InterPro" id="IPR036282">
    <property type="entry name" value="Glutathione-S-Trfase_C_sf"/>
</dbReference>
<name>A0A7X0NF03_9GAMM</name>
<reference evidence="3 4" key="1">
    <citation type="submission" date="2020-08" db="EMBL/GenBank/DDBJ databases">
        <title>Genomic Encyclopedia of Type Strains, Phase IV (KMG-IV): sequencing the most valuable type-strain genomes for metagenomic binning, comparative biology and taxonomic classification.</title>
        <authorList>
            <person name="Goeker M."/>
        </authorList>
    </citation>
    <scope>NUCLEOTIDE SEQUENCE [LARGE SCALE GENOMIC DNA]</scope>
    <source>
        <strain evidence="3 4">DSM 26287</strain>
    </source>
</reference>
<dbReference type="SFLD" id="SFLDS00019">
    <property type="entry name" value="Glutathione_Transferase_(cytos"/>
    <property type="match status" value="1"/>
</dbReference>
<dbReference type="Pfam" id="PF00043">
    <property type="entry name" value="GST_C"/>
    <property type="match status" value="1"/>
</dbReference>
<dbReference type="InterPro" id="IPR010987">
    <property type="entry name" value="Glutathione-S-Trfase_C-like"/>
</dbReference>